<dbReference type="RefSeq" id="WP_177671382.1">
    <property type="nucleotide sequence ID" value="NZ_JACRSY010000007.1"/>
</dbReference>
<proteinExistence type="predicted"/>
<evidence type="ECO:0000313" key="2">
    <source>
        <dbReference type="Proteomes" id="UP000655830"/>
    </source>
</evidence>
<protein>
    <submittedName>
        <fullName evidence="1">Uncharacterized protein</fullName>
    </submittedName>
</protein>
<comment type="caution">
    <text evidence="1">The sequence shown here is derived from an EMBL/GenBank/DDBJ whole genome shotgun (WGS) entry which is preliminary data.</text>
</comment>
<organism evidence="1 2">
    <name type="scientific">Zhenhengia yiwuensis</name>
    <dbReference type="NCBI Taxonomy" id="2763666"/>
    <lineage>
        <taxon>Bacteria</taxon>
        <taxon>Bacillati</taxon>
        <taxon>Bacillota</taxon>
        <taxon>Clostridia</taxon>
        <taxon>Lachnospirales</taxon>
        <taxon>Lachnospiraceae</taxon>
        <taxon>Zhenhengia</taxon>
    </lineage>
</organism>
<sequence length="180" mass="21701">MGDSENLLIASERSMECLKNYLAIVRSLQNEAIENLKNTSKKIIEKNRNNESQDRFEEIEQSLEAFYEAVKLYQISIDKKITVLDEMNALESKYLEKQDIEEEVLDQEHINHKRISGNEEVSVRKEIKRHKEIPTENINSRSYKRVNHYCNKKRPLTKYSYYGREYESFFYRYCDRNYDF</sequence>
<dbReference type="EMBL" id="JACRSY010000007">
    <property type="protein sequence ID" value="MBC8579016.1"/>
    <property type="molecule type" value="Genomic_DNA"/>
</dbReference>
<dbReference type="AlphaFoldDB" id="A0A926EG91"/>
<evidence type="ECO:0000313" key="1">
    <source>
        <dbReference type="EMBL" id="MBC8579016.1"/>
    </source>
</evidence>
<gene>
    <name evidence="1" type="ORF">H8718_05640</name>
</gene>
<dbReference type="Proteomes" id="UP000655830">
    <property type="component" value="Unassembled WGS sequence"/>
</dbReference>
<reference evidence="1" key="1">
    <citation type="submission" date="2020-08" db="EMBL/GenBank/DDBJ databases">
        <title>Genome public.</title>
        <authorList>
            <person name="Liu C."/>
            <person name="Sun Q."/>
        </authorList>
    </citation>
    <scope>NUCLEOTIDE SEQUENCE</scope>
    <source>
        <strain evidence="1">NSJ-12</strain>
    </source>
</reference>
<accession>A0A926EG91</accession>
<name>A0A926EG91_9FIRM</name>
<keyword evidence="2" id="KW-1185">Reference proteome</keyword>